<organism evidence="2 3">
    <name type="scientific">Monilinia vaccinii-corymbosi</name>
    <dbReference type="NCBI Taxonomy" id="61207"/>
    <lineage>
        <taxon>Eukaryota</taxon>
        <taxon>Fungi</taxon>
        <taxon>Dikarya</taxon>
        <taxon>Ascomycota</taxon>
        <taxon>Pezizomycotina</taxon>
        <taxon>Leotiomycetes</taxon>
        <taxon>Helotiales</taxon>
        <taxon>Sclerotiniaceae</taxon>
        <taxon>Monilinia</taxon>
    </lineage>
</organism>
<evidence type="ECO:0000313" key="2">
    <source>
        <dbReference type="EMBL" id="QSZ34138.1"/>
    </source>
</evidence>
<protein>
    <submittedName>
        <fullName evidence="2">Uncharacterized protein</fullName>
    </submittedName>
</protein>
<proteinExistence type="predicted"/>
<accession>A0A8A3PG20</accession>
<gene>
    <name evidence="2" type="ORF">DSL72_005726</name>
</gene>
<keyword evidence="3" id="KW-1185">Reference proteome</keyword>
<dbReference type="Proteomes" id="UP000672032">
    <property type="component" value="Chromosome 4"/>
</dbReference>
<reference evidence="2" key="1">
    <citation type="submission" date="2020-10" db="EMBL/GenBank/DDBJ databases">
        <title>Genome Sequence of Monilinia vaccinii-corymbosi Sheds Light on Mummy Berry Disease Infection of Blueberry and Mating Type.</title>
        <authorList>
            <person name="Yow A.G."/>
            <person name="Zhang Y."/>
            <person name="Bansal K."/>
            <person name="Eacker S.M."/>
            <person name="Sullivan S."/>
            <person name="Liachko I."/>
            <person name="Cubeta M.A."/>
            <person name="Rollins J.A."/>
            <person name="Ashrafi H."/>
        </authorList>
    </citation>
    <scope>NUCLEOTIDE SEQUENCE</scope>
    <source>
        <strain evidence="2">RL-1</strain>
    </source>
</reference>
<dbReference type="EMBL" id="CP063408">
    <property type="protein sequence ID" value="QSZ34138.1"/>
    <property type="molecule type" value="Genomic_DNA"/>
</dbReference>
<feature type="region of interest" description="Disordered" evidence="1">
    <location>
        <begin position="15"/>
        <end position="37"/>
    </location>
</feature>
<dbReference type="AlphaFoldDB" id="A0A8A3PG20"/>
<evidence type="ECO:0000313" key="3">
    <source>
        <dbReference type="Proteomes" id="UP000672032"/>
    </source>
</evidence>
<name>A0A8A3PG20_9HELO</name>
<evidence type="ECO:0000256" key="1">
    <source>
        <dbReference type="SAM" id="MobiDB-lite"/>
    </source>
</evidence>
<sequence>MVRATKNDIAICRFSQRKNRTSKDETHGNNFNPPDVHASKEQLNDRIEYGFILGGGKKGSKRTYSIRKYTPHYYNIPLISGTILPEWDVSLTDENNQYKIYVSISYLRYIGLILAIAQGDSGYWL</sequence>